<dbReference type="PANTHER" id="PTHR12147:SF26">
    <property type="entry name" value="PEPTIDASE M28 DOMAIN-CONTAINING PROTEIN"/>
    <property type="match status" value="1"/>
</dbReference>
<keyword evidence="4" id="KW-0645">Protease</keyword>
<feature type="domain" description="Peptidase M28" evidence="3">
    <location>
        <begin position="250"/>
        <end position="463"/>
    </location>
</feature>
<feature type="signal peptide" evidence="1">
    <location>
        <begin position="1"/>
        <end position="25"/>
    </location>
</feature>
<dbReference type="Pfam" id="PF02225">
    <property type="entry name" value="PA"/>
    <property type="match status" value="1"/>
</dbReference>
<keyword evidence="4" id="KW-0378">Hydrolase</keyword>
<dbReference type="GO" id="GO:0004180">
    <property type="term" value="F:carboxypeptidase activity"/>
    <property type="evidence" value="ECO:0007669"/>
    <property type="project" value="UniProtKB-KW"/>
</dbReference>
<dbReference type="Proteomes" id="UP000295281">
    <property type="component" value="Unassembled WGS sequence"/>
</dbReference>
<gene>
    <name evidence="4" type="ORF">EV190_1206</name>
</gene>
<keyword evidence="5" id="KW-1185">Reference proteome</keyword>
<dbReference type="SUPFAM" id="SSF53187">
    <property type="entry name" value="Zn-dependent exopeptidases"/>
    <property type="match status" value="1"/>
</dbReference>
<dbReference type="InterPro" id="IPR046450">
    <property type="entry name" value="PA_dom_sf"/>
</dbReference>
<accession>A0A4R6ULN0</accession>
<dbReference type="PANTHER" id="PTHR12147">
    <property type="entry name" value="METALLOPEPTIDASE M28 FAMILY MEMBER"/>
    <property type="match status" value="1"/>
</dbReference>
<dbReference type="Gene3D" id="3.50.30.30">
    <property type="match status" value="1"/>
</dbReference>
<name>A0A4R6ULN0_9ACTN</name>
<dbReference type="GO" id="GO:0006508">
    <property type="term" value="P:proteolysis"/>
    <property type="evidence" value="ECO:0007669"/>
    <property type="project" value="InterPro"/>
</dbReference>
<comment type="caution">
    <text evidence="4">The sequence shown here is derived from an EMBL/GenBank/DDBJ whole genome shotgun (WGS) entry which is preliminary data.</text>
</comment>
<dbReference type="InterPro" id="IPR045175">
    <property type="entry name" value="M28_fam"/>
</dbReference>
<evidence type="ECO:0000256" key="1">
    <source>
        <dbReference type="SAM" id="SignalP"/>
    </source>
</evidence>
<dbReference type="EMBL" id="SNYN01000020">
    <property type="protein sequence ID" value="TDQ47948.1"/>
    <property type="molecule type" value="Genomic_DNA"/>
</dbReference>
<feature type="chain" id="PRO_5020206408" evidence="1">
    <location>
        <begin position="26"/>
        <end position="502"/>
    </location>
</feature>
<evidence type="ECO:0000259" key="3">
    <source>
        <dbReference type="Pfam" id="PF04389"/>
    </source>
</evidence>
<reference evidence="4 5" key="1">
    <citation type="submission" date="2019-03" db="EMBL/GenBank/DDBJ databases">
        <title>Genomic Encyclopedia of Type Strains, Phase IV (KMG-IV): sequencing the most valuable type-strain genomes for metagenomic binning, comparative biology and taxonomic classification.</title>
        <authorList>
            <person name="Goeker M."/>
        </authorList>
    </citation>
    <scope>NUCLEOTIDE SEQUENCE [LARGE SCALE GENOMIC DNA]</scope>
    <source>
        <strain evidence="4 5">DSM 46770</strain>
    </source>
</reference>
<organism evidence="4 5">
    <name type="scientific">Actinorugispora endophytica</name>
    <dbReference type="NCBI Taxonomy" id="1605990"/>
    <lineage>
        <taxon>Bacteria</taxon>
        <taxon>Bacillati</taxon>
        <taxon>Actinomycetota</taxon>
        <taxon>Actinomycetes</taxon>
        <taxon>Streptosporangiales</taxon>
        <taxon>Nocardiopsidaceae</taxon>
        <taxon>Actinorugispora</taxon>
    </lineage>
</organism>
<dbReference type="AlphaFoldDB" id="A0A4R6ULN0"/>
<dbReference type="SUPFAM" id="SSF52025">
    <property type="entry name" value="PA domain"/>
    <property type="match status" value="1"/>
</dbReference>
<dbReference type="InterPro" id="IPR007484">
    <property type="entry name" value="Peptidase_M28"/>
</dbReference>
<keyword evidence="1" id="KW-0732">Signal</keyword>
<dbReference type="GO" id="GO:0008235">
    <property type="term" value="F:metalloexopeptidase activity"/>
    <property type="evidence" value="ECO:0007669"/>
    <property type="project" value="InterPro"/>
</dbReference>
<dbReference type="Pfam" id="PF04389">
    <property type="entry name" value="Peptidase_M28"/>
    <property type="match status" value="1"/>
</dbReference>
<evidence type="ECO:0000313" key="4">
    <source>
        <dbReference type="EMBL" id="TDQ47948.1"/>
    </source>
</evidence>
<protein>
    <submittedName>
        <fullName evidence="4">Zn-dependent M28 family amino/carboxypeptidase</fullName>
    </submittedName>
</protein>
<evidence type="ECO:0000259" key="2">
    <source>
        <dbReference type="Pfam" id="PF02225"/>
    </source>
</evidence>
<dbReference type="InterPro" id="IPR003137">
    <property type="entry name" value="PA_domain"/>
</dbReference>
<feature type="domain" description="PA" evidence="2">
    <location>
        <begin position="132"/>
        <end position="226"/>
    </location>
</feature>
<evidence type="ECO:0000313" key="5">
    <source>
        <dbReference type="Proteomes" id="UP000295281"/>
    </source>
</evidence>
<keyword evidence="4" id="KW-0121">Carboxypeptidase</keyword>
<proteinExistence type="predicted"/>
<dbReference type="Gene3D" id="3.40.630.10">
    <property type="entry name" value="Zn peptidases"/>
    <property type="match status" value="1"/>
</dbReference>
<sequence>MKSGLAAGVSAVMVLGLGLAPAANASTTTVDEAALPGLVTTDAIREHMRNLATIAEYNGGNRATGTPGYDVAAKYVIDQLKRAGYKPVKHTYTFDEWIELSDAVLSQTAPEAREFAYGEDFLTMEYSGPGDVTATAVPVDAQGSDSGCEADDFAGFPTGSIAVLKRGTCTFEQKAANAAEAGAAGAVIFNHGATEAPGDTGPVNGTVTNPSAIPTVGASVEVGEALLAAGADLELRLRVDSEIETSTSYNIVAETRGGKKDNVVVVGAHLDGVEEGPGINDNGSGVAAILEVARQLPRLGTPENKVRFAFWGSEEVGLIGSTEYVESLSDKELERIALYLNFDMIGSENYARLVYDGRNELPGSAAAPSGSGAIQKTFEDYFAAEGLVVEPTEFSGRSDYRAFMLAGIPAGGLFSGADGIKTEEQVEYYGGTAGVQYDRNYHTADDTFENINWDSVTELSGGIAYSVETFSENTLPVNGVAPFRAGPQSAGAFDRVSDRWVR</sequence>